<evidence type="ECO:0000256" key="1">
    <source>
        <dbReference type="SAM" id="Coils"/>
    </source>
</evidence>
<feature type="signal peptide" evidence="2">
    <location>
        <begin position="1"/>
        <end position="22"/>
    </location>
</feature>
<feature type="coiled-coil region" evidence="1">
    <location>
        <begin position="101"/>
        <end position="153"/>
    </location>
</feature>
<gene>
    <name evidence="3" type="ORF">ER70_09645</name>
</gene>
<dbReference type="AlphaFoldDB" id="A0A1L8Z954"/>
<evidence type="ECO:0000256" key="2">
    <source>
        <dbReference type="SAM" id="SignalP"/>
    </source>
</evidence>
<sequence length="217" mass="24432">MNKKMFTICVVFALIVSCKNYASGEDVKKSLEQSEQELKKQVKGFLDTKKEELVGGLKKLGSEAYSKVEEELMQADGPQVQAEEQVTQVVFEDLGLKEKGLERIGQKLQAQAQELKGLENNFKDKEEDRKKVLEEAKKKFEEFKRQVESATGTNDTEKVKKQGNIGREALKYAKGLGVDGNYSANDGTNTDDFSNKVIDDALKNINEELKKLNNKEE</sequence>
<accession>A0A1L8Z954</accession>
<feature type="chain" id="PRO_5012882962" evidence="2">
    <location>
        <begin position="23"/>
        <end position="217"/>
    </location>
</feature>
<keyword evidence="1" id="KW-0175">Coiled coil</keyword>
<geneLocation type="plasmid" evidence="3">
    <name>unnamed</name>
</geneLocation>
<reference evidence="3" key="1">
    <citation type="journal article" date="2015" name="Microbiology">
        <title>Similarities in murine infection and immune response to Borrelia bissettii and Borrelia burgdorferi sensu stricto.</title>
        <authorList>
            <person name="Leydet B.F.Jr."/>
            <person name="Liang F.T."/>
        </authorList>
    </citation>
    <scope>NUCLEOTIDE SEQUENCE [LARGE SCALE GENOMIC DNA]</scope>
    <source>
        <strain evidence="3">CO275</strain>
        <plasmid evidence="3">unnamed</plasmid>
    </source>
</reference>
<dbReference type="OrthoDB" id="352917at2"/>
<keyword evidence="2" id="KW-0732">Signal</keyword>
<dbReference type="PROSITE" id="PS51257">
    <property type="entry name" value="PROKAR_LIPOPROTEIN"/>
    <property type="match status" value="1"/>
</dbReference>
<name>A0A1L8Z954_BORBI</name>
<comment type="caution">
    <text evidence="3">The sequence shown here is derived from an EMBL/GenBank/DDBJ whole genome shotgun (WGS) entry which is preliminary data.</text>
</comment>
<evidence type="ECO:0000313" key="3">
    <source>
        <dbReference type="EMBL" id="OJH14291.1"/>
    </source>
</evidence>
<keyword evidence="3" id="KW-0614">Plasmid</keyword>
<proteinExistence type="predicted"/>
<reference evidence="3" key="2">
    <citation type="submission" date="2015-07" db="EMBL/GenBank/DDBJ databases">
        <authorList>
            <person name="Noorani M."/>
        </authorList>
    </citation>
    <scope>NUCLEOTIDE SEQUENCE</scope>
    <source>
        <strain evidence="3">CO275</strain>
        <plasmid evidence="3">unnamed</plasmid>
    </source>
</reference>
<organism evidence="3">
    <name type="scientific">Borrelia bissettiae</name>
    <name type="common">Borreliella bissettiae</name>
    <dbReference type="NCBI Taxonomy" id="64897"/>
    <lineage>
        <taxon>Bacteria</taxon>
        <taxon>Pseudomonadati</taxon>
        <taxon>Spirochaetota</taxon>
        <taxon>Spirochaetia</taxon>
        <taxon>Spirochaetales</taxon>
        <taxon>Borreliaceae</taxon>
        <taxon>Borreliella</taxon>
    </lineage>
</organism>
<protein>
    <submittedName>
        <fullName evidence="3">Outer surface protein ErpG</fullName>
    </submittedName>
</protein>
<dbReference type="EMBL" id="JNBW01000645">
    <property type="protein sequence ID" value="OJH14291.1"/>
    <property type="molecule type" value="Genomic_DNA"/>
</dbReference>